<protein>
    <submittedName>
        <fullName evidence="1">Uncharacterized protein</fullName>
    </submittedName>
</protein>
<evidence type="ECO:0000313" key="1">
    <source>
        <dbReference type="EMBL" id="WAQ81084.1"/>
    </source>
</evidence>
<dbReference type="RefSeq" id="XP_053016639.1">
    <property type="nucleotide sequence ID" value="XM_053165449.1"/>
</dbReference>
<keyword evidence="2" id="KW-1185">Reference proteome</keyword>
<accession>A0ABY7C8R6</accession>
<dbReference type="Proteomes" id="UP001164743">
    <property type="component" value="Chromosome 1A"/>
</dbReference>
<reference evidence="1" key="1">
    <citation type="submission" date="2022-10" db="EMBL/GenBank/DDBJ databases">
        <title>Puccinia triticina Genome sequencing and assembly.</title>
        <authorList>
            <person name="Li C."/>
        </authorList>
    </citation>
    <scope>NUCLEOTIDE SEQUENCE</scope>
    <source>
        <strain evidence="1">Pt15</strain>
    </source>
</reference>
<evidence type="ECO:0000313" key="2">
    <source>
        <dbReference type="Proteomes" id="UP001164743"/>
    </source>
</evidence>
<organism evidence="1 2">
    <name type="scientific">Puccinia triticina</name>
    <dbReference type="NCBI Taxonomy" id="208348"/>
    <lineage>
        <taxon>Eukaryota</taxon>
        <taxon>Fungi</taxon>
        <taxon>Dikarya</taxon>
        <taxon>Basidiomycota</taxon>
        <taxon>Pucciniomycotina</taxon>
        <taxon>Pucciniomycetes</taxon>
        <taxon>Pucciniales</taxon>
        <taxon>Pucciniaceae</taxon>
        <taxon>Puccinia</taxon>
    </lineage>
</organism>
<sequence length="57" mass="6317">MSQSSKRASGYHQRAYGSQDLWKLLDKLNAKFFALGCGSLVTRLEALGVQIKYGPVK</sequence>
<dbReference type="GeneID" id="77806344"/>
<name>A0ABY7C8R6_9BASI</name>
<proteinExistence type="predicted"/>
<gene>
    <name evidence="1" type="ORF">PtA15_1A422</name>
</gene>
<dbReference type="EMBL" id="CP110421">
    <property type="protein sequence ID" value="WAQ81084.1"/>
    <property type="molecule type" value="Genomic_DNA"/>
</dbReference>